<sequence length="266" mass="29840">MREKAGLGVTEVFDVVLTAERAELANPRGIQAFSSQAGEAKDSNAREAYCEAAMSPSKDDQVMASSSPFLDLPAELRNKIYEYAALADQPFCLKPRLKVQQARHIISISPLILASHEVAEEYYSVLATLLMNTNATILARVTDFKFRHLIRFITTQMFTPQVLDKGVAKRLIVELILTSPNQFEPEKYSDWLAFCKEWEVSASYTVNNSASGFPFDEHVIRGLNGRDCEAAKISAALEDWCQYRNGGGSVIREERMFTELLFLPRS</sequence>
<comment type="caution">
    <text evidence="1">The sequence shown here is derived from an EMBL/GenBank/DDBJ whole genome shotgun (WGS) entry which is preliminary data.</text>
</comment>
<evidence type="ECO:0000313" key="1">
    <source>
        <dbReference type="EMBL" id="KAK0310295.1"/>
    </source>
</evidence>
<reference evidence="1" key="1">
    <citation type="submission" date="2021-12" db="EMBL/GenBank/DDBJ databases">
        <title>Black yeast isolated from Biological Soil Crust.</title>
        <authorList>
            <person name="Kurbessoian T."/>
        </authorList>
    </citation>
    <scope>NUCLEOTIDE SEQUENCE</scope>
    <source>
        <strain evidence="1">CCFEE 5208</strain>
    </source>
</reference>
<organism evidence="1 2">
    <name type="scientific">Friedmanniomyces endolithicus</name>
    <dbReference type="NCBI Taxonomy" id="329885"/>
    <lineage>
        <taxon>Eukaryota</taxon>
        <taxon>Fungi</taxon>
        <taxon>Dikarya</taxon>
        <taxon>Ascomycota</taxon>
        <taxon>Pezizomycotina</taxon>
        <taxon>Dothideomycetes</taxon>
        <taxon>Dothideomycetidae</taxon>
        <taxon>Mycosphaerellales</taxon>
        <taxon>Teratosphaeriaceae</taxon>
        <taxon>Friedmanniomyces</taxon>
    </lineage>
</organism>
<protein>
    <recommendedName>
        <fullName evidence="3">F-box domain-containing protein</fullName>
    </recommendedName>
</protein>
<gene>
    <name evidence="1" type="ORF">LTR82_014822</name>
</gene>
<dbReference type="EMBL" id="JASUXU010000076">
    <property type="protein sequence ID" value="KAK0310295.1"/>
    <property type="molecule type" value="Genomic_DNA"/>
</dbReference>
<dbReference type="Proteomes" id="UP001168146">
    <property type="component" value="Unassembled WGS sequence"/>
</dbReference>
<proteinExistence type="predicted"/>
<name>A0AAN6J293_9PEZI</name>
<evidence type="ECO:0008006" key="3">
    <source>
        <dbReference type="Google" id="ProtNLM"/>
    </source>
</evidence>
<evidence type="ECO:0000313" key="2">
    <source>
        <dbReference type="Proteomes" id="UP001168146"/>
    </source>
</evidence>
<dbReference type="AlphaFoldDB" id="A0AAN6J293"/>
<accession>A0AAN6J293</accession>